<evidence type="ECO:0000313" key="2">
    <source>
        <dbReference type="Proteomes" id="UP001465668"/>
    </source>
</evidence>
<comment type="caution">
    <text evidence="1">The sequence shown here is derived from an EMBL/GenBank/DDBJ whole genome shotgun (WGS) entry which is preliminary data.</text>
</comment>
<dbReference type="EMBL" id="JARVKM010000008">
    <property type="protein sequence ID" value="KAK9780080.1"/>
    <property type="molecule type" value="Genomic_DNA"/>
</dbReference>
<gene>
    <name evidence="1" type="ORF">SCAR479_03204</name>
</gene>
<reference evidence="1 2" key="1">
    <citation type="submission" date="2024-02" db="EMBL/GenBank/DDBJ databases">
        <title>First draft genome assembly of two strains of Seiridium cardinale.</title>
        <authorList>
            <person name="Emiliani G."/>
            <person name="Scali E."/>
        </authorList>
    </citation>
    <scope>NUCLEOTIDE SEQUENCE [LARGE SCALE GENOMIC DNA]</scope>
    <source>
        <strain evidence="1 2">BM-138-000479</strain>
    </source>
</reference>
<name>A0ABR2Y1X6_9PEZI</name>
<accession>A0ABR2Y1X6</accession>
<proteinExistence type="predicted"/>
<keyword evidence="2" id="KW-1185">Reference proteome</keyword>
<evidence type="ECO:0000313" key="1">
    <source>
        <dbReference type="EMBL" id="KAK9780080.1"/>
    </source>
</evidence>
<sequence length="101" mass="10575">MCKLAAPTAWVRLRPTAVRLLGVSAPAAMRMQCFRAGPQLVCVTPMAALAEVLDSSARCTSARCVMLGAQKQATLITSGAGDEGFTPETGPGFLWIYTGNS</sequence>
<dbReference type="Proteomes" id="UP001465668">
    <property type="component" value="Unassembled WGS sequence"/>
</dbReference>
<organism evidence="1 2">
    <name type="scientific">Seiridium cardinale</name>
    <dbReference type="NCBI Taxonomy" id="138064"/>
    <lineage>
        <taxon>Eukaryota</taxon>
        <taxon>Fungi</taxon>
        <taxon>Dikarya</taxon>
        <taxon>Ascomycota</taxon>
        <taxon>Pezizomycotina</taxon>
        <taxon>Sordariomycetes</taxon>
        <taxon>Xylariomycetidae</taxon>
        <taxon>Amphisphaeriales</taxon>
        <taxon>Sporocadaceae</taxon>
        <taxon>Seiridium</taxon>
    </lineage>
</organism>
<protein>
    <submittedName>
        <fullName evidence="1">Uncharacterized protein</fullName>
    </submittedName>
</protein>